<dbReference type="EMBL" id="CP067393">
    <property type="protein sequence ID" value="QQP85738.1"/>
    <property type="molecule type" value="Genomic_DNA"/>
</dbReference>
<protein>
    <submittedName>
        <fullName evidence="1">Uncharacterized protein</fullName>
    </submittedName>
</protein>
<dbReference type="RefSeq" id="WP_201092658.1">
    <property type="nucleotide sequence ID" value="NZ_CP067393.1"/>
</dbReference>
<organism evidence="1 2">
    <name type="scientific">Entomomonas asaccharolytica</name>
    <dbReference type="NCBI Taxonomy" id="2785331"/>
    <lineage>
        <taxon>Bacteria</taxon>
        <taxon>Pseudomonadati</taxon>
        <taxon>Pseudomonadota</taxon>
        <taxon>Gammaproteobacteria</taxon>
        <taxon>Pseudomonadales</taxon>
        <taxon>Pseudomonadaceae</taxon>
        <taxon>Entomomonas</taxon>
    </lineage>
</organism>
<gene>
    <name evidence="1" type="ORF">JHT90_00285</name>
</gene>
<reference evidence="1 2" key="1">
    <citation type="submission" date="2021-01" db="EMBL/GenBank/DDBJ databases">
        <title>Entomomonas sp. F2A isolated from a house cricket (Acheta domesticus).</title>
        <authorList>
            <person name="Spergser J."/>
            <person name="Busse H.-J."/>
        </authorList>
    </citation>
    <scope>NUCLEOTIDE SEQUENCE [LARGE SCALE GENOMIC DNA]</scope>
    <source>
        <strain evidence="1 2">F2A</strain>
    </source>
</reference>
<sequence length="349" mass="40372">MTLSTAIYEAHQKLKVFNSDLTRVQVYELAAALNGYKSFKFLCADTLTLNCDFKSTCRIHQERFKELCDKFNLSSVATQTSEIIIGSLSSYQVIFLTTDEVIDRISYKENLQELKEQTIYQAIEDSISLNKPSYNALICKLMALNSIMTLHLDYDRGEVYRLYQQHLRGMAIPDVFKSDLDDYISNLDDSMNVRKELIDTLYKAIKLFGFERMSWFLYESEIDLEDINISVELSEIEYHAALSGSNLAIEAIFDNLYEKFEDNQSNSDLLIELWSWAIFADEIGFSELLHGNLHAINSKGETIYETWEYADFAGTDGREPIYYYLPELSEIDLNKAKEIVVTKMAFYKQ</sequence>
<dbReference type="AlphaFoldDB" id="A0A974NFI4"/>
<proteinExistence type="predicted"/>
<dbReference type="Proteomes" id="UP000595278">
    <property type="component" value="Chromosome"/>
</dbReference>
<dbReference type="KEGG" id="eaz:JHT90_00285"/>
<keyword evidence="2" id="KW-1185">Reference proteome</keyword>
<evidence type="ECO:0000313" key="2">
    <source>
        <dbReference type="Proteomes" id="UP000595278"/>
    </source>
</evidence>
<name>A0A974NFI4_9GAMM</name>
<accession>A0A974NFI4</accession>
<evidence type="ECO:0000313" key="1">
    <source>
        <dbReference type="EMBL" id="QQP85738.1"/>
    </source>
</evidence>